<evidence type="ECO:0000313" key="3">
    <source>
        <dbReference type="WBParaSite" id="MCU_000963-RA"/>
    </source>
</evidence>
<name>A0A5K3EKU2_MESCO</name>
<dbReference type="AlphaFoldDB" id="A0A5K3EKU2"/>
<reference evidence="3" key="1">
    <citation type="submission" date="2019-11" db="UniProtKB">
        <authorList>
            <consortium name="WormBaseParasite"/>
        </authorList>
    </citation>
    <scope>IDENTIFICATION</scope>
</reference>
<feature type="transmembrane region" description="Helical" evidence="2">
    <location>
        <begin position="20"/>
        <end position="44"/>
    </location>
</feature>
<keyword evidence="2" id="KW-0812">Transmembrane</keyword>
<sequence length="277" mass="31394">MSTSTFAGLLSLKKVFFLEMFITALLYLLHLLLLLLPLLLWYFLQVRMKKTLQLPRGRSHLRHAWTPTTTSGDPPCSRASDSRGDPTTAVCRRLSTTPACRKTRQAPAARIPTTITQCRVSEVKKKDAQIHHTAFVSPCQGSADRTHSHTQTMVSTPLSKWVVALRNTLLVRYHQNTFLGFFFFCVFFSIRAAKTATTRFSQIPRTARLSNRTAGTGRHLHSLFAKKGDYFEKSNPTRPEQHAQQPECLVRSRPPPLMPLRLPGAHDEMAMMYSSRV</sequence>
<evidence type="ECO:0000256" key="1">
    <source>
        <dbReference type="SAM" id="MobiDB-lite"/>
    </source>
</evidence>
<protein>
    <submittedName>
        <fullName evidence="3">Transmembrane protein</fullName>
    </submittedName>
</protein>
<organism evidence="3">
    <name type="scientific">Mesocestoides corti</name>
    <name type="common">Flatworm</name>
    <dbReference type="NCBI Taxonomy" id="53468"/>
    <lineage>
        <taxon>Eukaryota</taxon>
        <taxon>Metazoa</taxon>
        <taxon>Spiralia</taxon>
        <taxon>Lophotrochozoa</taxon>
        <taxon>Platyhelminthes</taxon>
        <taxon>Cestoda</taxon>
        <taxon>Eucestoda</taxon>
        <taxon>Cyclophyllidea</taxon>
        <taxon>Mesocestoididae</taxon>
        <taxon>Mesocestoides</taxon>
    </lineage>
</organism>
<dbReference type="WBParaSite" id="MCU_000963-RA">
    <property type="protein sequence ID" value="MCU_000963-RA"/>
    <property type="gene ID" value="MCU_000963"/>
</dbReference>
<feature type="region of interest" description="Disordered" evidence="1">
    <location>
        <begin position="63"/>
        <end position="87"/>
    </location>
</feature>
<keyword evidence="2" id="KW-1133">Transmembrane helix</keyword>
<accession>A0A5K3EKU2</accession>
<evidence type="ECO:0000256" key="2">
    <source>
        <dbReference type="SAM" id="Phobius"/>
    </source>
</evidence>
<keyword evidence="2" id="KW-0472">Membrane</keyword>
<feature type="transmembrane region" description="Helical" evidence="2">
    <location>
        <begin position="176"/>
        <end position="193"/>
    </location>
</feature>
<proteinExistence type="predicted"/>